<feature type="region of interest" description="Disordered" evidence="1">
    <location>
        <begin position="600"/>
        <end position="758"/>
    </location>
</feature>
<dbReference type="Pfam" id="PF20499">
    <property type="entry name" value="DUF6729"/>
    <property type="match status" value="1"/>
</dbReference>
<accession>A0A433TFP3</accession>
<evidence type="ECO:0000313" key="3">
    <source>
        <dbReference type="EMBL" id="RUS80407.1"/>
    </source>
</evidence>
<evidence type="ECO:0000256" key="1">
    <source>
        <dbReference type="SAM" id="MobiDB-lite"/>
    </source>
</evidence>
<feature type="compositionally biased region" description="Low complexity" evidence="1">
    <location>
        <begin position="815"/>
        <end position="848"/>
    </location>
</feature>
<feature type="compositionally biased region" description="Low complexity" evidence="1">
    <location>
        <begin position="635"/>
        <end position="735"/>
    </location>
</feature>
<dbReference type="Proteomes" id="UP000271974">
    <property type="component" value="Unassembled WGS sequence"/>
</dbReference>
<feature type="non-terminal residue" evidence="3">
    <location>
        <position position="1"/>
    </location>
</feature>
<sequence length="978" mass="108477">WQKSLPPEDHVWLSRALFTDGRKLRDDLQSMWFYPPEPPVVFSSPPESADIFFRHRFFLWMPHRIWGFPFVCSQPGCARRRLNSCGLYRTVRRVIDQVDDYYMGTENLECARCHKMSPGWSLELLGQLGYVERSQFPAVLSYHHALDKKVVAELRDRSVGNGSLRMFRKIQEMHTDDHDLRTMRYYAALQKFVGRIITTGPLAKGVPPFRPVPSSRWIRSVYLADVYMRLDGIKAQITATFGKVLKMGSTKSVIKKLSGSARDSAASATSVGNEYGQVLMCVLAASEGPGLQAMAQGLVHRYATSGVPQPKVLYVDRGCCGKCSSKAAQDLFSEWRDLTVRLDASHFMFRFVTCLSAESHALRETFMKKLSSAIFKWNESDVATLRQAKVQQLQSVGRRVTEATVELTSKELSAHCRRITRCARETEAIITRMLTEFKGGTDVRVFNLPRLERVWEEMKVHVKCLQDPADVSLYTVVSRKSLGGVSLPVYHCTRGISSVENFYPHLNNFIPGESASDVHFQAYLLEGLARWNERHRPSTTHSDVNKLSRNFELQRALVDCAIVVGANPGVKVDDPIAYTGELIGVQYLFSQTGQDLDTLCPDLNRSLPEGPGYEDEEESVEETTILSLPLPPTRPQQEPLPSSSPPLQQQPPSSSPPLQQQPPSSSPPLQQQPPSSSPPLQQQPPSSSPPLQQQPPSSSPPLQQQPPSSSPPLQQQPPSSSPPLQQQPPSSSPPLQVQPAQPVPHVISSSPPHFCQITSVWSDYGGTEQVQLESGSAAETEPLAQANITTPAQAAPSLHLHEKVKDPTVPPSLAPPASSLLQRQPRPSSSSSSSLQREPPQPLPETTRSPPNFFHIESVWSEAGGVTQVQDEGVSATEAGSHLQVNIPVPSDQGTIVLRPSPLLGAQTLHAGADRLKKRRRVKDNLGIYKRATHTCRVCGQPKRLETGHRGYRGYSFCPTSVESYDTFLIRVKTILQK</sequence>
<dbReference type="STRING" id="188477.A0A433TFP3"/>
<dbReference type="PANTHER" id="PTHR24401">
    <property type="entry name" value="SI:CH211-243P7.3-RELATED"/>
    <property type="match status" value="1"/>
</dbReference>
<dbReference type="PANTHER" id="PTHR24401:SF29">
    <property type="entry name" value="SI:CH211-243P7.3-RELATED"/>
    <property type="match status" value="1"/>
</dbReference>
<gene>
    <name evidence="3" type="ORF">EGW08_011843</name>
</gene>
<feature type="compositionally biased region" description="Acidic residues" evidence="1">
    <location>
        <begin position="612"/>
        <end position="621"/>
    </location>
</feature>
<keyword evidence="4" id="KW-1185">Reference proteome</keyword>
<feature type="compositionally biased region" description="Low complexity" evidence="1">
    <location>
        <begin position="743"/>
        <end position="753"/>
    </location>
</feature>
<evidence type="ECO:0000259" key="2">
    <source>
        <dbReference type="Pfam" id="PF20499"/>
    </source>
</evidence>
<dbReference type="OrthoDB" id="441244at2759"/>
<protein>
    <recommendedName>
        <fullName evidence="2">DUF6729 domain-containing protein</fullName>
    </recommendedName>
</protein>
<name>A0A433TFP3_ELYCH</name>
<evidence type="ECO:0000313" key="4">
    <source>
        <dbReference type="Proteomes" id="UP000271974"/>
    </source>
</evidence>
<organism evidence="3 4">
    <name type="scientific">Elysia chlorotica</name>
    <name type="common">Eastern emerald elysia</name>
    <name type="synonym">Sea slug</name>
    <dbReference type="NCBI Taxonomy" id="188477"/>
    <lineage>
        <taxon>Eukaryota</taxon>
        <taxon>Metazoa</taxon>
        <taxon>Spiralia</taxon>
        <taxon>Lophotrochozoa</taxon>
        <taxon>Mollusca</taxon>
        <taxon>Gastropoda</taxon>
        <taxon>Heterobranchia</taxon>
        <taxon>Euthyneura</taxon>
        <taxon>Panpulmonata</taxon>
        <taxon>Sacoglossa</taxon>
        <taxon>Placobranchoidea</taxon>
        <taxon>Plakobranchidae</taxon>
        <taxon>Elysia</taxon>
    </lineage>
</organism>
<feature type="region of interest" description="Disordered" evidence="1">
    <location>
        <begin position="770"/>
        <end position="852"/>
    </location>
</feature>
<reference evidence="3 4" key="1">
    <citation type="submission" date="2019-01" db="EMBL/GenBank/DDBJ databases">
        <title>A draft genome assembly of the solar-powered sea slug Elysia chlorotica.</title>
        <authorList>
            <person name="Cai H."/>
            <person name="Li Q."/>
            <person name="Fang X."/>
            <person name="Li J."/>
            <person name="Curtis N.E."/>
            <person name="Altenburger A."/>
            <person name="Shibata T."/>
            <person name="Feng M."/>
            <person name="Maeda T."/>
            <person name="Schwartz J.A."/>
            <person name="Shigenobu S."/>
            <person name="Lundholm N."/>
            <person name="Nishiyama T."/>
            <person name="Yang H."/>
            <person name="Hasebe M."/>
            <person name="Li S."/>
            <person name="Pierce S.K."/>
            <person name="Wang J."/>
        </authorList>
    </citation>
    <scope>NUCLEOTIDE SEQUENCE [LARGE SCALE GENOMIC DNA]</scope>
    <source>
        <strain evidence="3">EC2010</strain>
        <tissue evidence="3">Whole organism of an adult</tissue>
    </source>
</reference>
<dbReference type="InterPro" id="IPR046616">
    <property type="entry name" value="DUF6729"/>
</dbReference>
<dbReference type="AlphaFoldDB" id="A0A433TFP3"/>
<feature type="domain" description="DUF6729" evidence="2">
    <location>
        <begin position="1"/>
        <end position="226"/>
    </location>
</feature>
<comment type="caution">
    <text evidence="3">The sequence shown here is derived from an EMBL/GenBank/DDBJ whole genome shotgun (WGS) entry which is preliminary data.</text>
</comment>
<proteinExistence type="predicted"/>
<dbReference type="EMBL" id="RQTK01000393">
    <property type="protein sequence ID" value="RUS80407.1"/>
    <property type="molecule type" value="Genomic_DNA"/>
</dbReference>